<evidence type="ECO:0000313" key="1">
    <source>
        <dbReference type="EMBL" id="MBA2176047.1"/>
    </source>
</evidence>
<evidence type="ECO:0000313" key="2">
    <source>
        <dbReference type="Proteomes" id="UP000571017"/>
    </source>
</evidence>
<protein>
    <submittedName>
        <fullName evidence="1">Uncharacterized protein</fullName>
    </submittedName>
</protein>
<dbReference type="AlphaFoldDB" id="A0A838CVF5"/>
<proteinExistence type="predicted"/>
<comment type="caution">
    <text evidence="1">The sequence shown here is derived from an EMBL/GenBank/DDBJ whole genome shotgun (WGS) entry which is preliminary data.</text>
</comment>
<accession>A0A838CVF5</accession>
<organism evidence="1 2">
    <name type="scientific">Halobacillus locisalis</name>
    <dbReference type="NCBI Taxonomy" id="220753"/>
    <lineage>
        <taxon>Bacteria</taxon>
        <taxon>Bacillati</taxon>
        <taxon>Bacillota</taxon>
        <taxon>Bacilli</taxon>
        <taxon>Bacillales</taxon>
        <taxon>Bacillaceae</taxon>
        <taxon>Halobacillus</taxon>
    </lineage>
</organism>
<dbReference type="EMBL" id="JACEFG010000003">
    <property type="protein sequence ID" value="MBA2176047.1"/>
    <property type="molecule type" value="Genomic_DNA"/>
</dbReference>
<name>A0A838CVF5_9BACI</name>
<reference evidence="1 2" key="1">
    <citation type="journal article" date="2004" name="Extremophiles">
        <title>Halobacillus locisalis sp. nov., a halophilic bacterium isolated from a marine solar saltern of the Yellow Sea in Korea.</title>
        <authorList>
            <person name="Yoon J.H."/>
            <person name="Kang K.H."/>
            <person name="Oh T.K."/>
            <person name="Park Y.H."/>
        </authorList>
    </citation>
    <scope>NUCLEOTIDE SEQUENCE [LARGE SCALE GENOMIC DNA]</scope>
    <source>
        <strain evidence="1 2">KCTC 3788</strain>
    </source>
</reference>
<gene>
    <name evidence="1" type="ORF">H0266_14210</name>
</gene>
<sequence length="47" mass="5668">MIIVACLFLIYLIYKVSQLERMVKKQQSDVEEMKSYVKVIMEEGKRR</sequence>
<keyword evidence="2" id="KW-1185">Reference proteome</keyword>
<dbReference type="Proteomes" id="UP000571017">
    <property type="component" value="Unassembled WGS sequence"/>
</dbReference>
<dbReference type="RefSeq" id="WP_181473090.1">
    <property type="nucleotide sequence ID" value="NZ_JACEFG010000003.1"/>
</dbReference>